<keyword evidence="2" id="KW-1185">Reference proteome</keyword>
<name>A0ABW3IDF6_9FLAO</name>
<dbReference type="EMBL" id="JBHTJP010000032">
    <property type="protein sequence ID" value="MFD0976026.1"/>
    <property type="molecule type" value="Genomic_DNA"/>
</dbReference>
<gene>
    <name evidence="1" type="ORF">ACFQ1G_04400</name>
</gene>
<reference evidence="2" key="1">
    <citation type="journal article" date="2019" name="Int. J. Syst. Evol. Microbiol.">
        <title>The Global Catalogue of Microorganisms (GCM) 10K type strain sequencing project: providing services to taxonomists for standard genome sequencing and annotation.</title>
        <authorList>
            <consortium name="The Broad Institute Genomics Platform"/>
            <consortium name="The Broad Institute Genome Sequencing Center for Infectious Disease"/>
            <person name="Wu L."/>
            <person name="Ma J."/>
        </authorList>
    </citation>
    <scope>NUCLEOTIDE SEQUENCE [LARGE SCALE GENOMIC DNA]</scope>
    <source>
        <strain evidence="2">CCUG 60898</strain>
    </source>
</reference>
<protein>
    <recommendedName>
        <fullName evidence="3">Outer membrane protein with beta-barrel domain</fullName>
    </recommendedName>
</protein>
<proteinExistence type="predicted"/>
<dbReference type="Proteomes" id="UP001597100">
    <property type="component" value="Unassembled WGS sequence"/>
</dbReference>
<dbReference type="RefSeq" id="WP_380737059.1">
    <property type="nucleotide sequence ID" value="NZ_JBHTJP010000032.1"/>
</dbReference>
<organism evidence="1 2">
    <name type="scientific">Salinimicrobium gaetbulicola</name>
    <dbReference type="NCBI Taxonomy" id="999702"/>
    <lineage>
        <taxon>Bacteria</taxon>
        <taxon>Pseudomonadati</taxon>
        <taxon>Bacteroidota</taxon>
        <taxon>Flavobacteriia</taxon>
        <taxon>Flavobacteriales</taxon>
        <taxon>Flavobacteriaceae</taxon>
        <taxon>Salinimicrobium</taxon>
    </lineage>
</organism>
<sequence>MAIRNIIFLLLFTIVSFKGQAQIKPILFGGIDYYRDKGFEENAYVNLNIGTQLFKWHFIAPEIGYEHYYGLVNENNEMNPNDPNARAPSKLKTRFSTNSLSLAPKLIFGNNEAALVLIPQYNFGEINVRGDLLKDTGKQYVLDDQQKISESISYLSIAAGVEGQFFETEVLHFSLLLKYNFLNSEKTLEKIEIPQSRLNSNGGSAEGLGIGFRVYFDLIELLKQ</sequence>
<evidence type="ECO:0008006" key="3">
    <source>
        <dbReference type="Google" id="ProtNLM"/>
    </source>
</evidence>
<evidence type="ECO:0000313" key="2">
    <source>
        <dbReference type="Proteomes" id="UP001597100"/>
    </source>
</evidence>
<evidence type="ECO:0000313" key="1">
    <source>
        <dbReference type="EMBL" id="MFD0976026.1"/>
    </source>
</evidence>
<accession>A0ABW3IDF6</accession>
<comment type="caution">
    <text evidence="1">The sequence shown here is derived from an EMBL/GenBank/DDBJ whole genome shotgun (WGS) entry which is preliminary data.</text>
</comment>